<dbReference type="PROSITE" id="PS50234">
    <property type="entry name" value="VWFA"/>
    <property type="match status" value="1"/>
</dbReference>
<dbReference type="EMBL" id="PVNP01000205">
    <property type="protein sequence ID" value="PRO71452.1"/>
    <property type="molecule type" value="Genomic_DNA"/>
</dbReference>
<comment type="caution">
    <text evidence="2">The sequence shown here is derived from an EMBL/GenBank/DDBJ whole genome shotgun (WGS) entry which is preliminary data.</text>
</comment>
<dbReference type="SUPFAM" id="SSF53300">
    <property type="entry name" value="vWA-like"/>
    <property type="match status" value="1"/>
</dbReference>
<dbReference type="InterPro" id="IPR051173">
    <property type="entry name" value="Ca_channel_alpha-2/delta"/>
</dbReference>
<dbReference type="CDD" id="cd01465">
    <property type="entry name" value="vWA_subgroup"/>
    <property type="match status" value="1"/>
</dbReference>
<sequence>MTKTRVGRNALLIAMAVTLVNCTSGPSEQELAAQQQASKEAEKAEYMKVKQERRVAAEMVMPLTVTGSRMAPMPPPVQPQYENDFEQFDANPVKRVSDEPVSTFSADVDTTSFSFVRKQLNRGYLPEKDAVRLEEMVNYFDYHYPFPTSASRPFLPTVVVHDSPWAAHRKLVHIGIQGYELEQREQPNSNLVFLLDVSGSMNAPDKLPLVKQSIKLLLKTLKPTDTIAIVVYAGAAGTVLEPTKVAQAATIIEALDKLKAGGSTAGGEGLQLAYQLAESNFDEQAVNRIMLATDGDFNVGLSDPEQLTDFVERKRHSGIYLSVIGFGQGNYKDALMQSLAQSGNGIAAYIDTLGEAQKLFVEEATSSLFPIAKDLKIQVEFNPAAVNEYRLLGYETRALKEEDFNNDKVDAGDIGSGHAITAIYEVTLSGQPGSYLDESRYTSGNSGAANDALAELGYLKIRYKLPGEETSQLLDQPIMSAINATPAIMQEVNFATAVAGFAQLMKDGKYTGQWSLDDAFNLALANKGEDYYGYRGEFTQLIRQAKVAEEAEF</sequence>
<name>A0A2S9V4S0_9ALTE</name>
<dbReference type="InterPro" id="IPR036465">
    <property type="entry name" value="vWFA_dom_sf"/>
</dbReference>
<dbReference type="Proteomes" id="UP000238949">
    <property type="component" value="Unassembled WGS sequence"/>
</dbReference>
<feature type="domain" description="VWFA" evidence="1">
    <location>
        <begin position="190"/>
        <end position="375"/>
    </location>
</feature>
<evidence type="ECO:0000313" key="3">
    <source>
        <dbReference type="Proteomes" id="UP000238949"/>
    </source>
</evidence>
<dbReference type="AlphaFoldDB" id="A0A2S9V4S0"/>
<dbReference type="RefSeq" id="WP_105936505.1">
    <property type="nucleotide sequence ID" value="NZ_PVNP01000205.1"/>
</dbReference>
<accession>A0A2S9V4S0</accession>
<dbReference type="Pfam" id="PF12450">
    <property type="entry name" value="vWF_A"/>
    <property type="match status" value="1"/>
</dbReference>
<dbReference type="Pfam" id="PF00092">
    <property type="entry name" value="VWA"/>
    <property type="match status" value="1"/>
</dbReference>
<gene>
    <name evidence="2" type="ORF">C6Y40_21785</name>
</gene>
<dbReference type="PANTHER" id="PTHR10166:SF37">
    <property type="entry name" value="STOLID, ISOFORM H"/>
    <property type="match status" value="1"/>
</dbReference>
<dbReference type="InterPro" id="IPR002035">
    <property type="entry name" value="VWF_A"/>
</dbReference>
<organism evidence="2 3">
    <name type="scientific">Alteromonas alba</name>
    <dbReference type="NCBI Taxonomy" id="2079529"/>
    <lineage>
        <taxon>Bacteria</taxon>
        <taxon>Pseudomonadati</taxon>
        <taxon>Pseudomonadota</taxon>
        <taxon>Gammaproteobacteria</taxon>
        <taxon>Alteromonadales</taxon>
        <taxon>Alteromonadaceae</taxon>
        <taxon>Alteromonas/Salinimonas group</taxon>
        <taxon>Alteromonas</taxon>
    </lineage>
</organism>
<evidence type="ECO:0000259" key="1">
    <source>
        <dbReference type="PROSITE" id="PS50234"/>
    </source>
</evidence>
<protein>
    <submittedName>
        <fullName evidence="2">VWA domain-containing protein</fullName>
    </submittedName>
</protein>
<proteinExistence type="predicted"/>
<dbReference type="PANTHER" id="PTHR10166">
    <property type="entry name" value="VOLTAGE-DEPENDENT CALCIUM CHANNEL SUBUNIT ALPHA-2/DELTA-RELATED"/>
    <property type="match status" value="1"/>
</dbReference>
<evidence type="ECO:0000313" key="2">
    <source>
        <dbReference type="EMBL" id="PRO71452.1"/>
    </source>
</evidence>
<keyword evidence="3" id="KW-1185">Reference proteome</keyword>
<dbReference type="OrthoDB" id="9805121at2"/>
<dbReference type="Pfam" id="PF12034">
    <property type="entry name" value="YfbK_C"/>
    <property type="match status" value="1"/>
</dbReference>
<dbReference type="InterPro" id="IPR021908">
    <property type="entry name" value="YfbK_C"/>
</dbReference>
<dbReference type="Gene3D" id="3.40.50.410">
    <property type="entry name" value="von Willebrand factor, type A domain"/>
    <property type="match status" value="1"/>
</dbReference>
<reference evidence="3" key="1">
    <citation type="journal article" date="2020" name="Int. J. Syst. Evol. Microbiol.">
        <title>Alteromonas alba sp. nov., a marine bacterium isolated from the seawater of the West Pacific Ocean.</title>
        <authorList>
            <person name="Sun C."/>
            <person name="Wu Y.-H."/>
            <person name="Xamxidin M."/>
            <person name="Cheng H."/>
            <person name="Xu X.-W."/>
        </authorList>
    </citation>
    <scope>NUCLEOTIDE SEQUENCE [LARGE SCALE GENOMIC DNA]</scope>
    <source>
        <strain evidence="3">190</strain>
    </source>
</reference>
<dbReference type="InterPro" id="IPR022156">
    <property type="entry name" value="Uncharacterised_YfbK_N"/>
</dbReference>
<dbReference type="SMART" id="SM00327">
    <property type="entry name" value="VWA"/>
    <property type="match status" value="1"/>
</dbReference>